<gene>
    <name evidence="6" type="ORF">RZN69_12080</name>
</gene>
<dbReference type="RefSeq" id="WP_317831219.1">
    <property type="nucleotide sequence ID" value="NZ_CP136920.1"/>
</dbReference>
<keyword evidence="3" id="KW-0479">Metal-binding</keyword>
<sequence>MNWYIYYRGPLGSCNYGCSYCPFSKRTNTLSELKDDFDKLDRFTEWVSVQKYGIRVLFTPWGEALIHPAYQKALIELSHLPHLQEVAIQTNLSGKLDWIANVNPHKMSLWATYHPSETDRSEFLERCFWLRSQGIAFSVGVVGKREHFDEIEALRRMLPDTYYLWVNAFDDDPSYYTGEEIKRLERYDPLFPVNVKRYPSLGRACYAGETAFTVDGNGDVRRCHFIHKVIGNIYEDDFSSALKPKVCTNETCSCHIGYVHLKELQLYERFGNRLAGRIPLGYT</sequence>
<dbReference type="SUPFAM" id="SSF102114">
    <property type="entry name" value="Radical SAM enzymes"/>
    <property type="match status" value="1"/>
</dbReference>
<dbReference type="GO" id="GO:0051536">
    <property type="term" value="F:iron-sulfur cluster binding"/>
    <property type="evidence" value="ECO:0007669"/>
    <property type="project" value="UniProtKB-KW"/>
</dbReference>
<dbReference type="PANTHER" id="PTHR11228">
    <property type="entry name" value="RADICAL SAM DOMAIN PROTEIN"/>
    <property type="match status" value="1"/>
</dbReference>
<proteinExistence type="predicted"/>
<keyword evidence="5" id="KW-0411">Iron-sulfur</keyword>
<dbReference type="InterPro" id="IPR058240">
    <property type="entry name" value="rSAM_sf"/>
</dbReference>
<dbReference type="CDD" id="cd01335">
    <property type="entry name" value="Radical_SAM"/>
    <property type="match status" value="1"/>
</dbReference>
<evidence type="ECO:0000256" key="5">
    <source>
        <dbReference type="ARBA" id="ARBA00023014"/>
    </source>
</evidence>
<keyword evidence="2" id="KW-0949">S-adenosyl-L-methionine</keyword>
<accession>A0AAQ3L7M3</accession>
<organism evidence="6 7">
    <name type="scientific">Rubellicoccus peritrichatus</name>
    <dbReference type="NCBI Taxonomy" id="3080537"/>
    <lineage>
        <taxon>Bacteria</taxon>
        <taxon>Pseudomonadati</taxon>
        <taxon>Verrucomicrobiota</taxon>
        <taxon>Opitutia</taxon>
        <taxon>Puniceicoccales</taxon>
        <taxon>Cerasicoccaceae</taxon>
        <taxon>Rubellicoccus</taxon>
    </lineage>
</organism>
<evidence type="ECO:0000313" key="6">
    <source>
        <dbReference type="EMBL" id="WOO39354.1"/>
    </source>
</evidence>
<keyword evidence="7" id="KW-1185">Reference proteome</keyword>
<protein>
    <submittedName>
        <fullName evidence="6">STM4011 family radical SAM protein</fullName>
    </submittedName>
</protein>
<name>A0AAQ3L7M3_9BACT</name>
<dbReference type="PANTHER" id="PTHR11228:SF7">
    <property type="entry name" value="PQQA PEPTIDE CYCLASE"/>
    <property type="match status" value="1"/>
</dbReference>
<dbReference type="Proteomes" id="UP001304300">
    <property type="component" value="Chromosome"/>
</dbReference>
<dbReference type="SFLD" id="SFLDS00029">
    <property type="entry name" value="Radical_SAM"/>
    <property type="match status" value="1"/>
</dbReference>
<dbReference type="GO" id="GO:0003824">
    <property type="term" value="F:catalytic activity"/>
    <property type="evidence" value="ECO:0007669"/>
    <property type="project" value="InterPro"/>
</dbReference>
<dbReference type="GO" id="GO:0046872">
    <property type="term" value="F:metal ion binding"/>
    <property type="evidence" value="ECO:0007669"/>
    <property type="project" value="UniProtKB-KW"/>
</dbReference>
<evidence type="ECO:0000313" key="7">
    <source>
        <dbReference type="Proteomes" id="UP001304300"/>
    </source>
</evidence>
<dbReference type="InterPro" id="IPR047771">
    <property type="entry name" value="Radical_SAM_STM4011-like"/>
</dbReference>
<evidence type="ECO:0000256" key="4">
    <source>
        <dbReference type="ARBA" id="ARBA00023004"/>
    </source>
</evidence>
<keyword evidence="4" id="KW-0408">Iron</keyword>
<dbReference type="EMBL" id="CP136920">
    <property type="protein sequence ID" value="WOO39354.1"/>
    <property type="molecule type" value="Genomic_DNA"/>
</dbReference>
<dbReference type="NCBIfam" id="NF038073">
    <property type="entry name" value="rSAM_STM4011"/>
    <property type="match status" value="1"/>
</dbReference>
<dbReference type="InterPro" id="IPR013785">
    <property type="entry name" value="Aldolase_TIM"/>
</dbReference>
<evidence type="ECO:0000256" key="1">
    <source>
        <dbReference type="ARBA" id="ARBA00001966"/>
    </source>
</evidence>
<reference evidence="6 7" key="1">
    <citation type="submission" date="2023-10" db="EMBL/GenBank/DDBJ databases">
        <title>Rubellicoccus peritrichatus gen. nov., sp. nov., isolated from an algae of coral reef tank.</title>
        <authorList>
            <person name="Luo J."/>
        </authorList>
    </citation>
    <scope>NUCLEOTIDE SEQUENCE [LARGE SCALE GENOMIC DNA]</scope>
    <source>
        <strain evidence="6 7">CR14</strain>
    </source>
</reference>
<dbReference type="KEGG" id="puo:RZN69_12080"/>
<evidence type="ECO:0000256" key="2">
    <source>
        <dbReference type="ARBA" id="ARBA00022691"/>
    </source>
</evidence>
<dbReference type="AlphaFoldDB" id="A0AAQ3L7M3"/>
<dbReference type="InterPro" id="IPR007197">
    <property type="entry name" value="rSAM"/>
</dbReference>
<evidence type="ECO:0000256" key="3">
    <source>
        <dbReference type="ARBA" id="ARBA00022723"/>
    </source>
</evidence>
<dbReference type="InterPro" id="IPR050377">
    <property type="entry name" value="Radical_SAM_PqqE_MftC-like"/>
</dbReference>
<dbReference type="Gene3D" id="3.20.20.70">
    <property type="entry name" value="Aldolase class I"/>
    <property type="match status" value="1"/>
</dbReference>
<comment type="cofactor">
    <cofactor evidence="1">
        <name>[4Fe-4S] cluster</name>
        <dbReference type="ChEBI" id="CHEBI:49883"/>
    </cofactor>
</comment>